<accession>A0A427YFK1</accession>
<reference evidence="1 2" key="1">
    <citation type="submission" date="2018-11" db="EMBL/GenBank/DDBJ databases">
        <title>Genome sequence of Saitozyma podzolica DSM 27192.</title>
        <authorList>
            <person name="Aliyu H."/>
            <person name="Gorte O."/>
            <person name="Ochsenreither K."/>
        </authorList>
    </citation>
    <scope>NUCLEOTIDE SEQUENCE [LARGE SCALE GENOMIC DNA]</scope>
    <source>
        <strain evidence="1 2">DSM 27192</strain>
    </source>
</reference>
<dbReference type="InterPro" id="IPR008775">
    <property type="entry name" value="Phytyl_CoA_dOase-like"/>
</dbReference>
<comment type="caution">
    <text evidence="1">The sequence shown here is derived from an EMBL/GenBank/DDBJ whole genome shotgun (WGS) entry which is preliminary data.</text>
</comment>
<dbReference type="Gene3D" id="2.60.120.620">
    <property type="entry name" value="q2cbj1_9rhob like domain"/>
    <property type="match status" value="1"/>
</dbReference>
<keyword evidence="2" id="KW-1185">Reference proteome</keyword>
<dbReference type="OrthoDB" id="445007at2759"/>
<dbReference type="PANTHER" id="PTHR31630">
    <property type="entry name" value="PHYTANOYL-COA DIOXYGENASE-RELATED-RELATED"/>
    <property type="match status" value="1"/>
</dbReference>
<sequence>MASVTQTITSSGNPTVGQLKLRGHHAALEAALPELETKGFTVVKGVISRDRAAQYVERMYKWLEGFGKGFKADDRSTWHIDQMPTFNRGGLFHRFGVAHEQFAWDIRSEPAVIDVFANIWGTEELLVSFGEFHQRQEDVRQIEPYDPTDSGIMNLEENGPDDGGLMVLSGSMLLYAQFFEEHEADAPEGGWSWCDSYHFTNPAHLQWFYDRGCKWVKMEAEPGDVILWDSRCIHYGAAARGDRARVATYVCYKPAAGIEPAMLEKRKKAFEECMGTSHDPLLFRFTGSKATGPATPDERMEPLVKPVLSDRAKQLVGILAY</sequence>
<dbReference type="SUPFAM" id="SSF51197">
    <property type="entry name" value="Clavaminate synthase-like"/>
    <property type="match status" value="1"/>
</dbReference>
<proteinExistence type="predicted"/>
<gene>
    <name evidence="1" type="ORF">EHS25_001826</name>
</gene>
<evidence type="ECO:0000313" key="2">
    <source>
        <dbReference type="Proteomes" id="UP000279259"/>
    </source>
</evidence>
<dbReference type="AlphaFoldDB" id="A0A427YFK1"/>
<organism evidence="1 2">
    <name type="scientific">Saitozyma podzolica</name>
    <dbReference type="NCBI Taxonomy" id="1890683"/>
    <lineage>
        <taxon>Eukaryota</taxon>
        <taxon>Fungi</taxon>
        <taxon>Dikarya</taxon>
        <taxon>Basidiomycota</taxon>
        <taxon>Agaricomycotina</taxon>
        <taxon>Tremellomycetes</taxon>
        <taxon>Tremellales</taxon>
        <taxon>Trimorphomycetaceae</taxon>
        <taxon>Saitozyma</taxon>
    </lineage>
</organism>
<dbReference type="PANTHER" id="PTHR31630:SF6">
    <property type="entry name" value="PHYTANOYL-COA DIOXYGENASE-RELATED"/>
    <property type="match status" value="1"/>
</dbReference>
<evidence type="ECO:0000313" key="1">
    <source>
        <dbReference type="EMBL" id="RSH89840.1"/>
    </source>
</evidence>
<protein>
    <recommendedName>
        <fullName evidence="3">Phytanoyl-CoA dioxygenase</fullName>
    </recommendedName>
</protein>
<name>A0A427YFK1_9TREE</name>
<dbReference type="Proteomes" id="UP000279259">
    <property type="component" value="Unassembled WGS sequence"/>
</dbReference>
<dbReference type="EMBL" id="RSCD01000012">
    <property type="protein sequence ID" value="RSH89840.1"/>
    <property type="molecule type" value="Genomic_DNA"/>
</dbReference>
<dbReference type="Pfam" id="PF05721">
    <property type="entry name" value="PhyH"/>
    <property type="match status" value="1"/>
</dbReference>
<evidence type="ECO:0008006" key="3">
    <source>
        <dbReference type="Google" id="ProtNLM"/>
    </source>
</evidence>